<sequence length="575" mass="65566">MELKAFLDRYRQQSRALQAHLPAESPLARHLTELEPSLELTRAALAKTELPPDHTLQVAVVGPTQAGKSSIVNLILDTEAAGVSPLAGYTVHPQGFAHRAEPADWLDAYFEGYRRLPREQLPADRYTHFAVEPVSGHPELPALTLWDTPDFDSLRARHYLHGVLRTAALADLLLVVVSKDKYADRAVWDMLTLLEPLGQPVLVCLNKVTPKGRDTLLRSWNEKWRGHRADPPPPVIPLPYWQDEEGRRQAGAQVRAALLERLPLAQRQRRQRDRRILELARRYWPAWRQPLEAEIAADKAWRRQVEAALVQAIEIYRHDFLDHPIAYETFQRALAELLILLELPGIGKPMLWMRRTLTWPLRKLLGKGKHDQAIPEELRVLIHSVEHALRRLQQVLAEPPPSELAQPWWQSLSRHYQETMADTLDAFQQDAGRYYREFQPQVEAAARELYEKLKEMPVTLNALRATRLSADAAGLALLLQTGGIGPHDFFLAPAVLSLTSWLSETALGKYMERVAARLKQQQLEAVQNMLAARLGQRLRQLPGAIDPAYRFGFDAETLTAVDQQLQERRYGLRLF</sequence>
<dbReference type="EMBL" id="AP024714">
    <property type="protein sequence ID" value="BCX81880.1"/>
    <property type="molecule type" value="Genomic_DNA"/>
</dbReference>
<proteinExistence type="predicted"/>
<evidence type="ECO:0000313" key="2">
    <source>
        <dbReference type="EMBL" id="BCX81880.1"/>
    </source>
</evidence>
<organism evidence="2 3">
    <name type="scientific">Methylomarinovum caldicuralii</name>
    <dbReference type="NCBI Taxonomy" id="438856"/>
    <lineage>
        <taxon>Bacteria</taxon>
        <taxon>Pseudomonadati</taxon>
        <taxon>Pseudomonadota</taxon>
        <taxon>Gammaproteobacteria</taxon>
        <taxon>Methylococcales</taxon>
        <taxon>Methylothermaceae</taxon>
        <taxon>Methylomarinovum</taxon>
    </lineage>
</organism>
<evidence type="ECO:0000313" key="3">
    <source>
        <dbReference type="Proteomes" id="UP001321825"/>
    </source>
</evidence>
<keyword evidence="3" id="KW-1185">Reference proteome</keyword>
<dbReference type="InterPro" id="IPR027417">
    <property type="entry name" value="P-loop_NTPase"/>
</dbReference>
<feature type="domain" description="G" evidence="1">
    <location>
        <begin position="57"/>
        <end position="207"/>
    </location>
</feature>
<dbReference type="PANTHER" id="PTHR42698">
    <property type="entry name" value="GTPASE ERA"/>
    <property type="match status" value="1"/>
</dbReference>
<dbReference type="GO" id="GO:0000028">
    <property type="term" value="P:ribosomal small subunit assembly"/>
    <property type="evidence" value="ECO:0007669"/>
    <property type="project" value="TreeGrafter"/>
</dbReference>
<dbReference type="SUPFAM" id="SSF52540">
    <property type="entry name" value="P-loop containing nucleoside triphosphate hydrolases"/>
    <property type="match status" value="1"/>
</dbReference>
<gene>
    <name evidence="2" type="ORF">MIT9_P1462</name>
</gene>
<dbReference type="Gene3D" id="3.40.50.300">
    <property type="entry name" value="P-loop containing nucleotide triphosphate hydrolases"/>
    <property type="match status" value="1"/>
</dbReference>
<dbReference type="Proteomes" id="UP001321825">
    <property type="component" value="Chromosome"/>
</dbReference>
<evidence type="ECO:0000259" key="1">
    <source>
        <dbReference type="Pfam" id="PF01926"/>
    </source>
</evidence>
<dbReference type="GO" id="GO:0005525">
    <property type="term" value="F:GTP binding"/>
    <property type="evidence" value="ECO:0007669"/>
    <property type="project" value="InterPro"/>
</dbReference>
<dbReference type="PANTHER" id="PTHR42698:SF1">
    <property type="entry name" value="GTPASE ERA, MITOCHONDRIAL"/>
    <property type="match status" value="1"/>
</dbReference>
<dbReference type="RefSeq" id="WP_317704306.1">
    <property type="nucleotide sequence ID" value="NZ_AP024714.1"/>
</dbReference>
<dbReference type="Pfam" id="PF01926">
    <property type="entry name" value="MMR_HSR1"/>
    <property type="match status" value="1"/>
</dbReference>
<dbReference type="InterPro" id="IPR005662">
    <property type="entry name" value="GTPase_Era-like"/>
</dbReference>
<dbReference type="GO" id="GO:0019843">
    <property type="term" value="F:rRNA binding"/>
    <property type="evidence" value="ECO:0007669"/>
    <property type="project" value="TreeGrafter"/>
</dbReference>
<dbReference type="InterPro" id="IPR006073">
    <property type="entry name" value="GTP-bd"/>
</dbReference>
<dbReference type="CDD" id="cd00882">
    <property type="entry name" value="Ras_like_GTPase"/>
    <property type="match status" value="1"/>
</dbReference>
<name>A0AAU9BZS3_9GAMM</name>
<reference evidence="3" key="1">
    <citation type="journal article" date="2024" name="Int. J. Syst. Evol. Microbiol.">
        <title>Methylomarinovum tepidoasis sp. nov., a moderately thermophilic methanotroph of the family Methylothermaceae isolated from a deep-sea hydrothermal field.</title>
        <authorList>
            <person name="Hirayama H."/>
            <person name="Takaki Y."/>
            <person name="Abe M."/>
            <person name="Miyazaki M."/>
            <person name="Uematsu K."/>
            <person name="Matsui Y."/>
            <person name="Takai K."/>
        </authorList>
    </citation>
    <scope>NUCLEOTIDE SEQUENCE [LARGE SCALE GENOMIC DNA]</scope>
    <source>
        <strain evidence="3">IT-9</strain>
    </source>
</reference>
<accession>A0AAU9BZS3</accession>
<protein>
    <recommendedName>
        <fullName evidence="1">G domain-containing protein</fullName>
    </recommendedName>
</protein>
<dbReference type="KEGG" id="mcau:MIT9_P1462"/>
<dbReference type="GO" id="GO:0043024">
    <property type="term" value="F:ribosomal small subunit binding"/>
    <property type="evidence" value="ECO:0007669"/>
    <property type="project" value="TreeGrafter"/>
</dbReference>
<dbReference type="AlphaFoldDB" id="A0AAU9BZS3"/>